<dbReference type="SUPFAM" id="SSF53448">
    <property type="entry name" value="Nucleotide-diphospho-sugar transferases"/>
    <property type="match status" value="1"/>
</dbReference>
<gene>
    <name evidence="2" type="ORF">KK083_18880</name>
</gene>
<sequence>MQDKITASIVIYKNNLEQLKGAVQSFLKSTTDSTLYLIDNSPTDECRQHFVHPRINYIFNNKNIGFGAGHNIALKDAMERQSTYHIILNPDVYFEHNVVDKLRAFMDAEGQVGLIMPKVLYPDGRLQPLCKLLPSPFILFTRRFLQFFPSWLDRLNHWYEMRFSGYDKVMDVPFLSGCFMFLRMDTLRRVGLFDEEIFLYTEDTDLTRRIHKHYRTVFFPEAVIYHYNQRGSYKNYLILIYHILSAIKYFNKWGWFNDTEREHINQQILLKFSGD</sequence>
<accession>A0AAP2DMF5</accession>
<proteinExistence type="predicted"/>
<evidence type="ECO:0000259" key="1">
    <source>
        <dbReference type="Pfam" id="PF00535"/>
    </source>
</evidence>
<feature type="domain" description="Glycosyltransferase 2-like" evidence="1">
    <location>
        <begin position="9"/>
        <end position="124"/>
    </location>
</feature>
<dbReference type="PANTHER" id="PTHR43179">
    <property type="entry name" value="RHAMNOSYLTRANSFERASE WBBL"/>
    <property type="match status" value="1"/>
</dbReference>
<organism evidence="2 3">
    <name type="scientific">Chryseosolibacter histidini</name>
    <dbReference type="NCBI Taxonomy" id="2782349"/>
    <lineage>
        <taxon>Bacteria</taxon>
        <taxon>Pseudomonadati</taxon>
        <taxon>Bacteroidota</taxon>
        <taxon>Cytophagia</taxon>
        <taxon>Cytophagales</taxon>
        <taxon>Chryseotaleaceae</taxon>
        <taxon>Chryseosolibacter</taxon>
    </lineage>
</organism>
<dbReference type="EMBL" id="JAHESF010000019">
    <property type="protein sequence ID" value="MBT1698966.1"/>
    <property type="molecule type" value="Genomic_DNA"/>
</dbReference>
<dbReference type="Proteomes" id="UP001319200">
    <property type="component" value="Unassembled WGS sequence"/>
</dbReference>
<name>A0AAP2DMF5_9BACT</name>
<reference evidence="2 3" key="1">
    <citation type="submission" date="2021-05" db="EMBL/GenBank/DDBJ databases">
        <title>A Polyphasic approach of four new species of the genus Ohtaekwangia: Ohtaekwangia histidinii sp. nov., Ohtaekwangia cretensis sp. nov., Ohtaekwangia indiensis sp. nov., Ohtaekwangia reichenbachii sp. nov. from diverse environment.</title>
        <authorList>
            <person name="Octaviana S."/>
        </authorList>
    </citation>
    <scope>NUCLEOTIDE SEQUENCE [LARGE SCALE GENOMIC DNA]</scope>
    <source>
        <strain evidence="2 3">PWU4</strain>
    </source>
</reference>
<dbReference type="InterPro" id="IPR029044">
    <property type="entry name" value="Nucleotide-diphossugar_trans"/>
</dbReference>
<keyword evidence="3" id="KW-1185">Reference proteome</keyword>
<dbReference type="PANTHER" id="PTHR43179:SF10">
    <property type="entry name" value="GLYCOSYL TRANSFERASE"/>
    <property type="match status" value="1"/>
</dbReference>
<protein>
    <submittedName>
        <fullName evidence="2">Glycosyltransferase family 2 protein</fullName>
    </submittedName>
</protein>
<dbReference type="InterPro" id="IPR001173">
    <property type="entry name" value="Glyco_trans_2-like"/>
</dbReference>
<dbReference type="CDD" id="cd04186">
    <property type="entry name" value="GT_2_like_c"/>
    <property type="match status" value="1"/>
</dbReference>
<comment type="caution">
    <text evidence="2">The sequence shown here is derived from an EMBL/GenBank/DDBJ whole genome shotgun (WGS) entry which is preliminary data.</text>
</comment>
<evidence type="ECO:0000313" key="3">
    <source>
        <dbReference type="Proteomes" id="UP001319200"/>
    </source>
</evidence>
<dbReference type="Gene3D" id="3.90.550.10">
    <property type="entry name" value="Spore Coat Polysaccharide Biosynthesis Protein SpsA, Chain A"/>
    <property type="match status" value="1"/>
</dbReference>
<dbReference type="Pfam" id="PF00535">
    <property type="entry name" value="Glycos_transf_2"/>
    <property type="match status" value="1"/>
</dbReference>
<dbReference type="RefSeq" id="WP_254166168.1">
    <property type="nucleotide sequence ID" value="NZ_JAHESF010000019.1"/>
</dbReference>
<dbReference type="AlphaFoldDB" id="A0AAP2DMF5"/>
<evidence type="ECO:0000313" key="2">
    <source>
        <dbReference type="EMBL" id="MBT1698966.1"/>
    </source>
</evidence>